<dbReference type="EMBL" id="JAJTJA010000008">
    <property type="protein sequence ID" value="KAH8695180.1"/>
    <property type="molecule type" value="Genomic_DNA"/>
</dbReference>
<accession>A0AAD4KST2</accession>
<dbReference type="AlphaFoldDB" id="A0AAD4KST2"/>
<evidence type="ECO:0000313" key="3">
    <source>
        <dbReference type="Proteomes" id="UP001201262"/>
    </source>
</evidence>
<reference evidence="2" key="1">
    <citation type="submission" date="2021-12" db="EMBL/GenBank/DDBJ databases">
        <title>Convergent genome expansion in fungi linked to evolution of root-endophyte symbiosis.</title>
        <authorList>
            <consortium name="DOE Joint Genome Institute"/>
            <person name="Ke Y.-H."/>
            <person name="Bonito G."/>
            <person name="Liao H.-L."/>
            <person name="Looney B."/>
            <person name="Rojas-Flechas A."/>
            <person name="Nash J."/>
            <person name="Hameed K."/>
            <person name="Schadt C."/>
            <person name="Martin F."/>
            <person name="Crous P.W."/>
            <person name="Miettinen O."/>
            <person name="Magnuson J.K."/>
            <person name="Labbe J."/>
            <person name="Jacobson D."/>
            <person name="Doktycz M.J."/>
            <person name="Veneault-Fourrey C."/>
            <person name="Kuo A."/>
            <person name="Mondo S."/>
            <person name="Calhoun S."/>
            <person name="Riley R."/>
            <person name="Ohm R."/>
            <person name="LaButti K."/>
            <person name="Andreopoulos B."/>
            <person name="Pangilinan J."/>
            <person name="Nolan M."/>
            <person name="Tritt A."/>
            <person name="Clum A."/>
            <person name="Lipzen A."/>
            <person name="Daum C."/>
            <person name="Barry K."/>
            <person name="Grigoriev I.V."/>
            <person name="Vilgalys R."/>
        </authorList>
    </citation>
    <scope>NUCLEOTIDE SEQUENCE</scope>
    <source>
        <strain evidence="2">PMI_201</strain>
    </source>
</reference>
<dbReference type="GeneID" id="70244511"/>
<gene>
    <name evidence="2" type="ORF">BGW36DRAFT_360887</name>
</gene>
<comment type="caution">
    <text evidence="2">The sequence shown here is derived from an EMBL/GenBank/DDBJ whole genome shotgun (WGS) entry which is preliminary data.</text>
</comment>
<keyword evidence="3" id="KW-1185">Reference proteome</keyword>
<feature type="region of interest" description="Disordered" evidence="1">
    <location>
        <begin position="1"/>
        <end position="33"/>
    </location>
</feature>
<evidence type="ECO:0000313" key="2">
    <source>
        <dbReference type="EMBL" id="KAH8695180.1"/>
    </source>
</evidence>
<evidence type="ECO:0008006" key="4">
    <source>
        <dbReference type="Google" id="ProtNLM"/>
    </source>
</evidence>
<evidence type="ECO:0000256" key="1">
    <source>
        <dbReference type="SAM" id="MobiDB-lite"/>
    </source>
</evidence>
<feature type="region of interest" description="Disordered" evidence="1">
    <location>
        <begin position="216"/>
        <end position="245"/>
    </location>
</feature>
<proteinExistence type="predicted"/>
<dbReference type="Proteomes" id="UP001201262">
    <property type="component" value="Unassembled WGS sequence"/>
</dbReference>
<organism evidence="2 3">
    <name type="scientific">Talaromyces proteolyticus</name>
    <dbReference type="NCBI Taxonomy" id="1131652"/>
    <lineage>
        <taxon>Eukaryota</taxon>
        <taxon>Fungi</taxon>
        <taxon>Dikarya</taxon>
        <taxon>Ascomycota</taxon>
        <taxon>Pezizomycotina</taxon>
        <taxon>Eurotiomycetes</taxon>
        <taxon>Eurotiomycetidae</taxon>
        <taxon>Eurotiales</taxon>
        <taxon>Trichocomaceae</taxon>
        <taxon>Talaromyces</taxon>
        <taxon>Talaromyces sect. Bacilispori</taxon>
    </lineage>
</organism>
<protein>
    <recommendedName>
        <fullName evidence="4">RGS domain-containing protein</fullName>
    </recommendedName>
</protein>
<feature type="compositionally biased region" description="Basic residues" evidence="1">
    <location>
        <begin position="1"/>
        <end position="17"/>
    </location>
</feature>
<sequence>MSHRKWPSSLFHRKSRKTPQPEHNLTRHPGRDEINLTSAAEGPIQPSTPFKELQIPLPAGAYSRDAFMHALTHEFDQFFIFTRDVTISGETVLFLRLIQCWKAAWSHLPVNCSRHGAAAHSQSQLFRKIFAVAVEMYYDFINPTTALTAPLNLDYGLANALENVLGDAADTISAGVELKGVVVAPFANPGTEAFDAYQTLLSVWWDLIKSDQGHADGVESSQGNQYSDGGVGNARQGNGSIPSSRLLSMQTRVSGTAVIPTMFDMDIFNSIEDNLALLVFREIFPRYVTWRESRDRQDDETISAAGGVDSLRGKLFKKLSRHS</sequence>
<feature type="compositionally biased region" description="Polar residues" evidence="1">
    <location>
        <begin position="235"/>
        <end position="245"/>
    </location>
</feature>
<dbReference type="RefSeq" id="XP_046070322.1">
    <property type="nucleotide sequence ID" value="XM_046214224.1"/>
</dbReference>
<name>A0AAD4KST2_9EURO</name>